<dbReference type="AlphaFoldDB" id="A0ABD3SRD1"/>
<accession>A0ABD3SRD1</accession>
<proteinExistence type="predicted"/>
<protein>
    <submittedName>
        <fullName evidence="1">Uncharacterized protein</fullName>
    </submittedName>
</protein>
<reference evidence="1 2" key="1">
    <citation type="submission" date="2024-10" db="EMBL/GenBank/DDBJ databases">
        <title>Updated reference genomes for cyclostephanoid diatoms.</title>
        <authorList>
            <person name="Roberts W.R."/>
            <person name="Alverson A.J."/>
        </authorList>
    </citation>
    <scope>NUCLEOTIDE SEQUENCE [LARGE SCALE GENOMIC DNA]</scope>
    <source>
        <strain evidence="1 2">AJA228-03</strain>
    </source>
</reference>
<name>A0ABD3SRD1_9STRA</name>
<dbReference type="Proteomes" id="UP001530377">
    <property type="component" value="Unassembled WGS sequence"/>
</dbReference>
<gene>
    <name evidence="1" type="ORF">ACHAXA_009362</name>
</gene>
<evidence type="ECO:0000313" key="2">
    <source>
        <dbReference type="Proteomes" id="UP001530377"/>
    </source>
</evidence>
<comment type="caution">
    <text evidence="1">The sequence shown here is derived from an EMBL/GenBank/DDBJ whole genome shotgun (WGS) entry which is preliminary data.</text>
</comment>
<keyword evidence="2" id="KW-1185">Reference proteome</keyword>
<organism evidence="1 2">
    <name type="scientific">Cyclostephanos tholiformis</name>
    <dbReference type="NCBI Taxonomy" id="382380"/>
    <lineage>
        <taxon>Eukaryota</taxon>
        <taxon>Sar</taxon>
        <taxon>Stramenopiles</taxon>
        <taxon>Ochrophyta</taxon>
        <taxon>Bacillariophyta</taxon>
        <taxon>Coscinodiscophyceae</taxon>
        <taxon>Thalassiosirophycidae</taxon>
        <taxon>Stephanodiscales</taxon>
        <taxon>Stephanodiscaceae</taxon>
        <taxon>Cyclostephanos</taxon>
    </lineage>
</organism>
<dbReference type="EMBL" id="JALLPB020000015">
    <property type="protein sequence ID" value="KAL3826753.1"/>
    <property type="molecule type" value="Genomic_DNA"/>
</dbReference>
<sequence>MLDCRHWLATNLPLDVALALDDVFNEIGSFTRDDTLTSSLVGGIDLNSIYIHSGAPKSIELCTFLPHGWVYGRASGGIELYIILDTSKFVTIHDVQKAVTRIRERVFNAKIR</sequence>
<evidence type="ECO:0000313" key="1">
    <source>
        <dbReference type="EMBL" id="KAL3826753.1"/>
    </source>
</evidence>